<feature type="compositionally biased region" description="Basic and acidic residues" evidence="6">
    <location>
        <begin position="98"/>
        <end position="113"/>
    </location>
</feature>
<keyword evidence="9" id="KW-1185">Reference proteome</keyword>
<dbReference type="Proteomes" id="UP000823775">
    <property type="component" value="Unassembled WGS sequence"/>
</dbReference>
<keyword evidence="2" id="KW-0805">Transcription regulation</keyword>
<dbReference type="SMART" id="SM01019">
    <property type="entry name" value="B3"/>
    <property type="match status" value="3"/>
</dbReference>
<dbReference type="EMBL" id="JACEIK010004498">
    <property type="protein sequence ID" value="MCD9645671.1"/>
    <property type="molecule type" value="Genomic_DNA"/>
</dbReference>
<comment type="subcellular location">
    <subcellularLocation>
        <location evidence="1">Nucleus</location>
    </subcellularLocation>
</comment>
<dbReference type="CDD" id="cd10017">
    <property type="entry name" value="B3_DNA"/>
    <property type="match status" value="3"/>
</dbReference>
<evidence type="ECO:0000256" key="3">
    <source>
        <dbReference type="ARBA" id="ARBA00023125"/>
    </source>
</evidence>
<proteinExistence type="predicted"/>
<evidence type="ECO:0000313" key="8">
    <source>
        <dbReference type="EMBL" id="MCD9645671.1"/>
    </source>
</evidence>
<dbReference type="SUPFAM" id="SSF101936">
    <property type="entry name" value="DNA-binding pseudobarrel domain"/>
    <property type="match status" value="3"/>
</dbReference>
<evidence type="ECO:0000259" key="7">
    <source>
        <dbReference type="PROSITE" id="PS50863"/>
    </source>
</evidence>
<keyword evidence="3" id="KW-0238">DNA-binding</keyword>
<dbReference type="PANTHER" id="PTHR31391:SF157">
    <property type="entry name" value="B3 DOMAIN-CONTAINING PROTEIN REM16"/>
    <property type="match status" value="1"/>
</dbReference>
<evidence type="ECO:0000256" key="1">
    <source>
        <dbReference type="ARBA" id="ARBA00004123"/>
    </source>
</evidence>
<feature type="domain" description="TF-B3" evidence="7">
    <location>
        <begin position="1"/>
        <end position="78"/>
    </location>
</feature>
<dbReference type="InterPro" id="IPR044837">
    <property type="entry name" value="REM16-like"/>
</dbReference>
<accession>A0ABS8VEM0</accession>
<dbReference type="InterPro" id="IPR015300">
    <property type="entry name" value="DNA-bd_pseudobarrel_sf"/>
</dbReference>
<evidence type="ECO:0000256" key="4">
    <source>
        <dbReference type="ARBA" id="ARBA00023163"/>
    </source>
</evidence>
<feature type="domain" description="TF-B3" evidence="7">
    <location>
        <begin position="283"/>
        <end position="362"/>
    </location>
</feature>
<evidence type="ECO:0000256" key="2">
    <source>
        <dbReference type="ARBA" id="ARBA00023015"/>
    </source>
</evidence>
<dbReference type="Gene3D" id="2.40.330.10">
    <property type="entry name" value="DNA-binding pseudobarrel domain"/>
    <property type="match status" value="3"/>
</dbReference>
<comment type="caution">
    <text evidence="8">The sequence shown here is derived from an EMBL/GenBank/DDBJ whole genome shotgun (WGS) entry which is preliminary data.</text>
</comment>
<gene>
    <name evidence="8" type="ORF">HAX54_034735</name>
</gene>
<dbReference type="Pfam" id="PF02362">
    <property type="entry name" value="B3"/>
    <property type="match status" value="1"/>
</dbReference>
<protein>
    <recommendedName>
        <fullName evidence="7">TF-B3 domain-containing protein</fullName>
    </recommendedName>
</protein>
<keyword evidence="5" id="KW-0539">Nucleus</keyword>
<feature type="compositionally biased region" description="Polar residues" evidence="6">
    <location>
        <begin position="144"/>
        <end position="156"/>
    </location>
</feature>
<evidence type="ECO:0000256" key="6">
    <source>
        <dbReference type="SAM" id="MobiDB-lite"/>
    </source>
</evidence>
<sequence>AIPQKFAKNLRAKLKDYVSLKGPSGATWSVGLIGNEDSLFLKRGWKEFVDAHSLVGGDLLIFKYNGNSQFDVLVFDRRSSCEKEAAYFVKKCEHADVASDSRTKRPTPERNDTTSESSSAEQASESSSHEEFEGSATKKPKLASTPTSSARVNANLRSKKIKSTSSRLYGDPLKLTSDRQKALELATAAATPNSFLVVMRCSHVSTKFYVSGQRNISPPTNLDVTLRVRENTWQVDFIHTPHGGALTGPGWRNFVRDNFLEKFVVCVFNLVNGEDPAKILDSIPSEWARKHLPRRNLDVTLRVIENTWQVEFIHTYHGGALTGRGWRNFVLDNFFEKFEVCVFNLVSGEDPAKILDVSIFRV</sequence>
<feature type="compositionally biased region" description="Low complexity" evidence="6">
    <location>
        <begin position="115"/>
        <end position="126"/>
    </location>
</feature>
<feature type="region of interest" description="Disordered" evidence="6">
    <location>
        <begin position="98"/>
        <end position="157"/>
    </location>
</feature>
<evidence type="ECO:0000313" key="9">
    <source>
        <dbReference type="Proteomes" id="UP000823775"/>
    </source>
</evidence>
<feature type="non-terminal residue" evidence="8">
    <location>
        <position position="1"/>
    </location>
</feature>
<organism evidence="8 9">
    <name type="scientific">Datura stramonium</name>
    <name type="common">Jimsonweed</name>
    <name type="synonym">Common thornapple</name>
    <dbReference type="NCBI Taxonomy" id="4076"/>
    <lineage>
        <taxon>Eukaryota</taxon>
        <taxon>Viridiplantae</taxon>
        <taxon>Streptophyta</taxon>
        <taxon>Embryophyta</taxon>
        <taxon>Tracheophyta</taxon>
        <taxon>Spermatophyta</taxon>
        <taxon>Magnoliopsida</taxon>
        <taxon>eudicotyledons</taxon>
        <taxon>Gunneridae</taxon>
        <taxon>Pentapetalae</taxon>
        <taxon>asterids</taxon>
        <taxon>lamiids</taxon>
        <taxon>Solanales</taxon>
        <taxon>Solanaceae</taxon>
        <taxon>Solanoideae</taxon>
        <taxon>Datureae</taxon>
        <taxon>Datura</taxon>
    </lineage>
</organism>
<keyword evidence="4" id="KW-0804">Transcription</keyword>
<name>A0ABS8VEM0_DATST</name>
<dbReference type="PANTHER" id="PTHR31391">
    <property type="entry name" value="B3 DOMAIN-CONTAINING PROTEIN OS11G0197600-RELATED"/>
    <property type="match status" value="1"/>
</dbReference>
<reference evidence="8 9" key="1">
    <citation type="journal article" date="2021" name="BMC Genomics">
        <title>Datura genome reveals duplications of psychoactive alkaloid biosynthetic genes and high mutation rate following tissue culture.</title>
        <authorList>
            <person name="Rajewski A."/>
            <person name="Carter-House D."/>
            <person name="Stajich J."/>
            <person name="Litt A."/>
        </authorList>
    </citation>
    <scope>NUCLEOTIDE SEQUENCE [LARGE SCALE GENOMIC DNA]</scope>
    <source>
        <strain evidence="8">AR-01</strain>
    </source>
</reference>
<dbReference type="PROSITE" id="PS50863">
    <property type="entry name" value="B3"/>
    <property type="match status" value="2"/>
</dbReference>
<dbReference type="InterPro" id="IPR003340">
    <property type="entry name" value="B3_DNA-bd"/>
</dbReference>
<evidence type="ECO:0000256" key="5">
    <source>
        <dbReference type="ARBA" id="ARBA00023242"/>
    </source>
</evidence>